<dbReference type="SUPFAM" id="SSF51556">
    <property type="entry name" value="Metallo-dependent hydrolases"/>
    <property type="match status" value="1"/>
</dbReference>
<evidence type="ECO:0000313" key="2">
    <source>
        <dbReference type="EMBL" id="SNV50917.1"/>
    </source>
</evidence>
<dbReference type="CDD" id="cd01300">
    <property type="entry name" value="YtcJ_like"/>
    <property type="match status" value="1"/>
</dbReference>
<evidence type="ECO:0000259" key="1">
    <source>
        <dbReference type="Pfam" id="PF07969"/>
    </source>
</evidence>
<dbReference type="Proteomes" id="UP000215196">
    <property type="component" value="Chromosome 1"/>
</dbReference>
<dbReference type="AlphaFoldDB" id="A0A239XWC1"/>
<keyword evidence="2" id="KW-0378">Hydrolase</keyword>
<gene>
    <name evidence="2" type="primary">nfdA</name>
    <name evidence="2" type="ORF">SAMEA4412677_02536</name>
</gene>
<dbReference type="EMBL" id="LT906465">
    <property type="protein sequence ID" value="SNV50917.1"/>
    <property type="molecule type" value="Genomic_DNA"/>
</dbReference>
<dbReference type="PANTHER" id="PTHR22642">
    <property type="entry name" value="IMIDAZOLONEPROPIONASE"/>
    <property type="match status" value="1"/>
</dbReference>
<dbReference type="GO" id="GO:0016810">
    <property type="term" value="F:hydrolase activity, acting on carbon-nitrogen (but not peptide) bonds"/>
    <property type="evidence" value="ECO:0007669"/>
    <property type="project" value="InterPro"/>
</dbReference>
<dbReference type="EC" id="3.5.1.91" evidence="2"/>
<dbReference type="InterPro" id="IPR032466">
    <property type="entry name" value="Metal_Hydrolase"/>
</dbReference>
<sequence>MEKHVQQIQDLIMKNVLFLFALAIISGCASTNKENADQIIHNAKIYTVDSKFSVVQAMAVKDGKILALGTDKEILEKYSSDRIYNAYEKPVYPGFIDAHAHFFGYGGNLQNANLRDTNSWDEILTVLQNFAKTHPEGWLLGRGWDQNDWAVKEFPTKEKLDQLFPDRPVYLTRIDGHAAIVNQKALDVAGINTTSKIAGGDFIKQNGKLTGVLVDNAMEQVSRKIPPPNKKQVEQILLDAQKNSFSYGLTTVVDAGLDYDLVNEIDALQKAGKLKMRLNVMLSDSQKNIDWLIKKGKINTGRLHVNGFKFYGDGALGSRGACLLEDYSDKPHQRGFLLSDIPHFKKMAKIMYDNGFQMNTHAIGDSANRVLLKIYAEILKGKNDRRWRIEHAQVVNKNDFDYFGRYSIVPSVQPTHATSDMYWAGERLGKERLKYAYAFKDLMKQNGWIPLGTDFPIEEVNPILTFYAAVSRKDAKGWPASGFQKENALTREETLRGMTIWAAKGSFEEKEKGSLEVGKYADFVVLNRDLMTIPEDQILATRVFKTFINGELVFDYETFLENIKLGK</sequence>
<dbReference type="InterPro" id="IPR011059">
    <property type="entry name" value="Metal-dep_hydrolase_composite"/>
</dbReference>
<dbReference type="InterPro" id="IPR033932">
    <property type="entry name" value="YtcJ-like"/>
</dbReference>
<accession>A0A239XWC1</accession>
<dbReference type="PROSITE" id="PS51257">
    <property type="entry name" value="PROKAR_LIPOPROTEIN"/>
    <property type="match status" value="1"/>
</dbReference>
<name>A0A239XWC1_9FLAO</name>
<dbReference type="Gene3D" id="3.20.20.140">
    <property type="entry name" value="Metal-dependent hydrolases"/>
    <property type="match status" value="1"/>
</dbReference>
<dbReference type="InterPro" id="IPR013108">
    <property type="entry name" value="Amidohydro_3"/>
</dbReference>
<dbReference type="KEGG" id="ctak:4412677_02536"/>
<reference evidence="2 3" key="1">
    <citation type="submission" date="2017-06" db="EMBL/GenBank/DDBJ databases">
        <authorList>
            <consortium name="Pathogen Informatics"/>
        </authorList>
    </citation>
    <scope>NUCLEOTIDE SEQUENCE [LARGE SCALE GENOMIC DNA]</scope>
    <source>
        <strain evidence="2 3">NCTC13490</strain>
    </source>
</reference>
<evidence type="ECO:0000313" key="3">
    <source>
        <dbReference type="Proteomes" id="UP000215196"/>
    </source>
</evidence>
<protein>
    <submittedName>
        <fullName evidence="2">N-substituted formamide deformylase</fullName>
        <ecNumber evidence="2">3.5.1.91</ecNumber>
    </submittedName>
</protein>
<dbReference type="Gene3D" id="2.30.40.10">
    <property type="entry name" value="Urease, subunit C, domain 1"/>
    <property type="match status" value="1"/>
</dbReference>
<dbReference type="Gene3D" id="3.10.310.70">
    <property type="match status" value="1"/>
</dbReference>
<dbReference type="SUPFAM" id="SSF51338">
    <property type="entry name" value="Composite domain of metallo-dependent hydrolases"/>
    <property type="match status" value="1"/>
</dbReference>
<keyword evidence="3" id="KW-1185">Reference proteome</keyword>
<dbReference type="Pfam" id="PF07969">
    <property type="entry name" value="Amidohydro_3"/>
    <property type="match status" value="1"/>
</dbReference>
<dbReference type="PANTHER" id="PTHR22642:SF2">
    <property type="entry name" value="PROTEIN LONG AFTER FAR-RED 3"/>
    <property type="match status" value="1"/>
</dbReference>
<organism evidence="2 3">
    <name type="scientific">Chryseobacterium taklimakanense</name>
    <dbReference type="NCBI Taxonomy" id="536441"/>
    <lineage>
        <taxon>Bacteria</taxon>
        <taxon>Pseudomonadati</taxon>
        <taxon>Bacteroidota</taxon>
        <taxon>Flavobacteriia</taxon>
        <taxon>Flavobacteriales</taxon>
        <taxon>Weeksellaceae</taxon>
        <taxon>Chryseobacterium group</taxon>
        <taxon>Chryseobacterium</taxon>
    </lineage>
</organism>
<feature type="domain" description="Amidohydrolase 3" evidence="1">
    <location>
        <begin position="84"/>
        <end position="554"/>
    </location>
</feature>
<proteinExistence type="predicted"/>